<gene>
    <name evidence="2" type="ORF">GCM10020366_42790</name>
</gene>
<comment type="caution">
    <text evidence="2">The sequence shown here is derived from an EMBL/GenBank/DDBJ whole genome shotgun (WGS) entry which is preliminary data.</text>
</comment>
<dbReference type="PANTHER" id="PTHR32305:SF15">
    <property type="entry name" value="PROTEIN RHSA-RELATED"/>
    <property type="match status" value="1"/>
</dbReference>
<evidence type="ECO:0000256" key="1">
    <source>
        <dbReference type="SAM" id="MobiDB-lite"/>
    </source>
</evidence>
<evidence type="ECO:0000313" key="2">
    <source>
        <dbReference type="EMBL" id="GAA3360912.1"/>
    </source>
</evidence>
<protein>
    <recommendedName>
        <fullName evidence="4">RHS repeat protein</fullName>
    </recommendedName>
</protein>
<dbReference type="InterPro" id="IPR050708">
    <property type="entry name" value="T6SS_VgrG/RHS"/>
</dbReference>
<feature type="compositionally biased region" description="Basic residues" evidence="1">
    <location>
        <begin position="271"/>
        <end position="286"/>
    </location>
</feature>
<dbReference type="NCBIfam" id="TIGR01643">
    <property type="entry name" value="YD_repeat_2x"/>
    <property type="match status" value="1"/>
</dbReference>
<dbReference type="InterPro" id="IPR031325">
    <property type="entry name" value="RHS_repeat"/>
</dbReference>
<dbReference type="InterPro" id="IPR006530">
    <property type="entry name" value="YD"/>
</dbReference>
<dbReference type="Gene3D" id="2.180.10.10">
    <property type="entry name" value="RHS repeat-associated core"/>
    <property type="match status" value="1"/>
</dbReference>
<dbReference type="Pfam" id="PF05593">
    <property type="entry name" value="RHS_repeat"/>
    <property type="match status" value="1"/>
</dbReference>
<feature type="compositionally biased region" description="Basic residues" evidence="1">
    <location>
        <begin position="293"/>
        <end position="302"/>
    </location>
</feature>
<sequence>MLDQRLEIDASGVSFAAADGTLHHFPAPAPGSWADGPGSRRLGRTDSGAYLISDREQGLTLHFTTNRLDLSSITDVRGDRIDVLRHGAGTPTEIRHGCGYRVRVETTGGLVTALHSIAADGEVELMRYRYEDARLVEVTNASGRPMRFEYDEAERITSWTDRNGEWYRYTYDERGRCVRTDGSGGCLSGTMEYDSENRITRSIDSLGHCTEFHLNELGQVVKEIDPLGNAVISGWDAEDRLLSRIDALGRVRRNEYDARPFRPRGRDDRPGRRRRTLRVDRRRRARLAPEAGRRRRAVPLRR</sequence>
<feature type="compositionally biased region" description="Basic and acidic residues" evidence="1">
    <location>
        <begin position="259"/>
        <end position="270"/>
    </location>
</feature>
<accession>A0ABP6RUJ0</accession>
<dbReference type="EMBL" id="BAAAYK010000038">
    <property type="protein sequence ID" value="GAA3360912.1"/>
    <property type="molecule type" value="Genomic_DNA"/>
</dbReference>
<proteinExistence type="predicted"/>
<keyword evidence="3" id="KW-1185">Reference proteome</keyword>
<organism evidence="2 3">
    <name type="scientific">Saccharopolyspora gregorii</name>
    <dbReference type="NCBI Taxonomy" id="33914"/>
    <lineage>
        <taxon>Bacteria</taxon>
        <taxon>Bacillati</taxon>
        <taxon>Actinomycetota</taxon>
        <taxon>Actinomycetes</taxon>
        <taxon>Pseudonocardiales</taxon>
        <taxon>Pseudonocardiaceae</taxon>
        <taxon>Saccharopolyspora</taxon>
    </lineage>
</organism>
<name>A0ABP6RUJ0_9PSEU</name>
<reference evidence="3" key="1">
    <citation type="journal article" date="2019" name="Int. J. Syst. Evol. Microbiol.">
        <title>The Global Catalogue of Microorganisms (GCM) 10K type strain sequencing project: providing services to taxonomists for standard genome sequencing and annotation.</title>
        <authorList>
            <consortium name="The Broad Institute Genomics Platform"/>
            <consortium name="The Broad Institute Genome Sequencing Center for Infectious Disease"/>
            <person name="Wu L."/>
            <person name="Ma J."/>
        </authorList>
    </citation>
    <scope>NUCLEOTIDE SEQUENCE [LARGE SCALE GENOMIC DNA]</scope>
    <source>
        <strain evidence="3">JCM 9687</strain>
    </source>
</reference>
<evidence type="ECO:0008006" key="4">
    <source>
        <dbReference type="Google" id="ProtNLM"/>
    </source>
</evidence>
<dbReference type="Proteomes" id="UP001500483">
    <property type="component" value="Unassembled WGS sequence"/>
</dbReference>
<feature type="region of interest" description="Disordered" evidence="1">
    <location>
        <begin position="259"/>
        <end position="302"/>
    </location>
</feature>
<evidence type="ECO:0000313" key="3">
    <source>
        <dbReference type="Proteomes" id="UP001500483"/>
    </source>
</evidence>
<dbReference type="PANTHER" id="PTHR32305">
    <property type="match status" value="1"/>
</dbReference>